<keyword evidence="2 6" id="KW-0698">rRNA processing</keyword>
<accession>A0A1M6CR21</accession>
<dbReference type="InterPro" id="IPR036389">
    <property type="entry name" value="RNase_III_sf"/>
</dbReference>
<dbReference type="PIRSF" id="PIRSF005520">
    <property type="entry name" value="UCP005520"/>
    <property type="match status" value="1"/>
</dbReference>
<keyword evidence="6" id="KW-0699">rRNA-binding</keyword>
<comment type="subcellular location">
    <subcellularLocation>
        <location evidence="6">Cytoplasm</location>
    </subcellularLocation>
</comment>
<dbReference type="OrthoDB" id="46571at2"/>
<feature type="active site" evidence="6">
    <location>
        <position position="33"/>
    </location>
</feature>
<proteinExistence type="inferred from homology"/>
<dbReference type="AlphaFoldDB" id="A0A1M6CR21"/>
<keyword evidence="3 6" id="KW-0540">Nuclease</keyword>
<dbReference type="SUPFAM" id="SSF69065">
    <property type="entry name" value="RNase III domain-like"/>
    <property type="match status" value="1"/>
</dbReference>
<evidence type="ECO:0000256" key="6">
    <source>
        <dbReference type="HAMAP-Rule" id="MF_01468"/>
    </source>
</evidence>
<keyword evidence="1 6" id="KW-0690">Ribosome biogenesis</keyword>
<dbReference type="Pfam" id="PF00636">
    <property type="entry name" value="Ribonuclease_3"/>
    <property type="match status" value="1"/>
</dbReference>
<keyword evidence="6" id="KW-0460">Magnesium</keyword>
<dbReference type="STRING" id="185007.SAMN02910350_01059"/>
<gene>
    <name evidence="6" type="primary">mrnC</name>
    <name evidence="8" type="ORF">SAMN02745725_00789</name>
</gene>
<dbReference type="SMART" id="SM00535">
    <property type="entry name" value="RIBOc"/>
    <property type="match status" value="1"/>
</dbReference>
<dbReference type="EMBL" id="FQYQ01000003">
    <property type="protein sequence ID" value="SHI63311.1"/>
    <property type="molecule type" value="Genomic_DNA"/>
</dbReference>
<dbReference type="GO" id="GO:0006364">
    <property type="term" value="P:rRNA processing"/>
    <property type="evidence" value="ECO:0007669"/>
    <property type="project" value="UniProtKB-UniRule"/>
</dbReference>
<name>A0A1M6CR21_PSEXY</name>
<dbReference type="RefSeq" id="WP_072913025.1">
    <property type="nucleotide sequence ID" value="NZ_FQYQ01000003.1"/>
</dbReference>
<dbReference type="InterPro" id="IPR000999">
    <property type="entry name" value="RNase_III_dom"/>
</dbReference>
<dbReference type="CDD" id="cd00593">
    <property type="entry name" value="RIBOc"/>
    <property type="match status" value="1"/>
</dbReference>
<dbReference type="GO" id="GO:0005737">
    <property type="term" value="C:cytoplasm"/>
    <property type="evidence" value="ECO:0007669"/>
    <property type="project" value="UniProtKB-SubCell"/>
</dbReference>
<dbReference type="Proteomes" id="UP000184185">
    <property type="component" value="Unassembled WGS sequence"/>
</dbReference>
<dbReference type="InterPro" id="IPR008226">
    <property type="entry name" value="Mini3_fam"/>
</dbReference>
<comment type="function">
    <text evidence="6">Involved in correct processing of both the 5' and 3' ends of 23S rRNA precursor. Processes 30S rRNA precursor transcript even in absence of ribonuclease 3 (Rnc); Rnc processes 30S rRNA into smaller rRNA precursors.</text>
</comment>
<dbReference type="GO" id="GO:0019843">
    <property type="term" value="F:rRNA binding"/>
    <property type="evidence" value="ECO:0007669"/>
    <property type="project" value="UniProtKB-UniRule"/>
</dbReference>
<keyword evidence="4 6" id="KW-0255">Endonuclease</keyword>
<protein>
    <recommendedName>
        <fullName evidence="6">Mini-ribonuclease 3</fullName>
        <shortName evidence="6">Mini-3</shortName>
        <shortName evidence="6">Mini-RNase 3</shortName>
        <ecNumber evidence="6">3.1.26.-</ecNumber>
    </recommendedName>
    <alternativeName>
        <fullName evidence="6">Mini-RNase III</fullName>
        <shortName evidence="6">Mini-III</shortName>
    </alternativeName>
</protein>
<keyword evidence="5 6" id="KW-0378">Hydrolase</keyword>
<dbReference type="Gene3D" id="1.10.1520.10">
    <property type="entry name" value="Ribonuclease III domain"/>
    <property type="match status" value="1"/>
</dbReference>
<feature type="domain" description="RNase III" evidence="7">
    <location>
        <begin position="3"/>
        <end position="145"/>
    </location>
</feature>
<dbReference type="EC" id="3.1.26.-" evidence="6"/>
<dbReference type="GO" id="GO:0004525">
    <property type="term" value="F:ribonuclease III activity"/>
    <property type="evidence" value="ECO:0007669"/>
    <property type="project" value="InterPro"/>
</dbReference>
<comment type="similarity">
    <text evidence="6">Belongs to the MrnC RNase family.</text>
</comment>
<reference evidence="8 9" key="1">
    <citation type="submission" date="2016-11" db="EMBL/GenBank/DDBJ databases">
        <authorList>
            <person name="Jaros S."/>
            <person name="Januszkiewicz K."/>
            <person name="Wedrychowicz H."/>
        </authorList>
    </citation>
    <scope>NUCLEOTIDE SEQUENCE [LARGE SCALE GENOMIC DNA]</scope>
    <source>
        <strain evidence="8 9">DSM 14809</strain>
    </source>
</reference>
<evidence type="ECO:0000256" key="1">
    <source>
        <dbReference type="ARBA" id="ARBA00022517"/>
    </source>
</evidence>
<comment type="subunit">
    <text evidence="6">Homodimer.</text>
</comment>
<comment type="cofactor">
    <cofactor evidence="6">
        <name>Mg(2+)</name>
        <dbReference type="ChEBI" id="CHEBI:18420"/>
    </cofactor>
</comment>
<dbReference type="HAMAP" id="MF_01468">
    <property type="entry name" value="RNase_Mini_III"/>
    <property type="match status" value="1"/>
</dbReference>
<evidence type="ECO:0000313" key="9">
    <source>
        <dbReference type="Proteomes" id="UP000184185"/>
    </source>
</evidence>
<keyword evidence="6" id="KW-0963">Cytoplasm</keyword>
<keyword evidence="9" id="KW-1185">Reference proteome</keyword>
<keyword evidence="6" id="KW-0694">RNA-binding</keyword>
<evidence type="ECO:0000313" key="8">
    <source>
        <dbReference type="EMBL" id="SHI63311.1"/>
    </source>
</evidence>
<evidence type="ECO:0000256" key="4">
    <source>
        <dbReference type="ARBA" id="ARBA00022759"/>
    </source>
</evidence>
<dbReference type="PANTHER" id="PTHR34276:SF1">
    <property type="entry name" value="MINI-RIBONUCLEASE 3"/>
    <property type="match status" value="1"/>
</dbReference>
<evidence type="ECO:0000256" key="3">
    <source>
        <dbReference type="ARBA" id="ARBA00022722"/>
    </source>
</evidence>
<evidence type="ECO:0000256" key="5">
    <source>
        <dbReference type="ARBA" id="ARBA00022801"/>
    </source>
</evidence>
<organism evidence="8 9">
    <name type="scientific">Pseudobutyrivibrio xylanivorans DSM 14809</name>
    <dbReference type="NCBI Taxonomy" id="1123012"/>
    <lineage>
        <taxon>Bacteria</taxon>
        <taxon>Bacillati</taxon>
        <taxon>Bacillota</taxon>
        <taxon>Clostridia</taxon>
        <taxon>Lachnospirales</taxon>
        <taxon>Lachnospiraceae</taxon>
        <taxon>Pseudobutyrivibrio</taxon>
    </lineage>
</organism>
<evidence type="ECO:0000256" key="2">
    <source>
        <dbReference type="ARBA" id="ARBA00022552"/>
    </source>
</evidence>
<dbReference type="PANTHER" id="PTHR34276">
    <property type="entry name" value="MINI-RIBONUCLEASE 3"/>
    <property type="match status" value="1"/>
</dbReference>
<evidence type="ECO:0000259" key="7">
    <source>
        <dbReference type="SMART" id="SM00535"/>
    </source>
</evidence>
<sequence>MASSLNDYLNGKFNIEPKDIRTYSPLTLAYIGDAIFDVVIRSILVNKGNTAVNKLHQRTSSVVKAPTQAKMAAALMDDFTEEEAGWYRRGRNSKPHTKAKNATTMDYLEATGFEAVMGYLYLTGDMDRICELVNRGIERLELDILE</sequence>